<comment type="caution">
    <text evidence="2">The sequence shown here is derived from an EMBL/GenBank/DDBJ whole genome shotgun (WGS) entry which is preliminary data.</text>
</comment>
<evidence type="ECO:0000313" key="2">
    <source>
        <dbReference type="EMBL" id="PZQ50435.1"/>
    </source>
</evidence>
<dbReference type="GO" id="GO:0003824">
    <property type="term" value="F:catalytic activity"/>
    <property type="evidence" value="ECO:0007669"/>
    <property type="project" value="InterPro"/>
</dbReference>
<dbReference type="PANTHER" id="PTHR11895">
    <property type="entry name" value="TRANSAMIDASE"/>
    <property type="match status" value="1"/>
</dbReference>
<dbReference type="InterPro" id="IPR000120">
    <property type="entry name" value="Amidase"/>
</dbReference>
<feature type="domain" description="Amidase" evidence="1">
    <location>
        <begin position="26"/>
        <end position="431"/>
    </location>
</feature>
<name>A0A2W5NI28_RHOSU</name>
<proteinExistence type="predicted"/>
<evidence type="ECO:0000313" key="3">
    <source>
        <dbReference type="Proteomes" id="UP000249185"/>
    </source>
</evidence>
<evidence type="ECO:0000259" key="1">
    <source>
        <dbReference type="Pfam" id="PF01425"/>
    </source>
</evidence>
<dbReference type="InterPro" id="IPR020556">
    <property type="entry name" value="Amidase_CS"/>
</dbReference>
<gene>
    <name evidence="2" type="ORF">DI556_07730</name>
</gene>
<dbReference type="AlphaFoldDB" id="A0A2W5NI28"/>
<dbReference type="InterPro" id="IPR023631">
    <property type="entry name" value="Amidase_dom"/>
</dbReference>
<reference evidence="2 3" key="1">
    <citation type="submission" date="2017-08" db="EMBL/GenBank/DDBJ databases">
        <title>Infants hospitalized years apart are colonized by the same room-sourced microbial strains.</title>
        <authorList>
            <person name="Brooks B."/>
            <person name="Olm M.R."/>
            <person name="Firek B.A."/>
            <person name="Baker R."/>
            <person name="Thomas B.C."/>
            <person name="Morowitz M.J."/>
            <person name="Banfield J.F."/>
        </authorList>
    </citation>
    <scope>NUCLEOTIDE SEQUENCE [LARGE SCALE GENOMIC DNA]</scope>
    <source>
        <strain evidence="2">S2_005_002_R2_34</strain>
    </source>
</reference>
<dbReference type="PANTHER" id="PTHR11895:SF176">
    <property type="entry name" value="AMIDASE AMID-RELATED"/>
    <property type="match status" value="1"/>
</dbReference>
<protein>
    <submittedName>
        <fullName evidence="2">Amidase</fullName>
    </submittedName>
</protein>
<dbReference type="EMBL" id="QFPW01000004">
    <property type="protein sequence ID" value="PZQ50435.1"/>
    <property type="molecule type" value="Genomic_DNA"/>
</dbReference>
<organism evidence="2 3">
    <name type="scientific">Rhodovulum sulfidophilum</name>
    <name type="common">Rhodobacter sulfidophilus</name>
    <dbReference type="NCBI Taxonomy" id="35806"/>
    <lineage>
        <taxon>Bacteria</taxon>
        <taxon>Pseudomonadati</taxon>
        <taxon>Pseudomonadota</taxon>
        <taxon>Alphaproteobacteria</taxon>
        <taxon>Rhodobacterales</taxon>
        <taxon>Paracoccaceae</taxon>
        <taxon>Rhodovulum</taxon>
    </lineage>
</organism>
<dbReference type="Gene3D" id="3.90.1300.10">
    <property type="entry name" value="Amidase signature (AS) domain"/>
    <property type="match status" value="1"/>
</dbReference>
<dbReference type="PROSITE" id="PS00571">
    <property type="entry name" value="AMIDASES"/>
    <property type="match status" value="1"/>
</dbReference>
<dbReference type="Pfam" id="PF01425">
    <property type="entry name" value="Amidase"/>
    <property type="match status" value="1"/>
</dbReference>
<dbReference type="InterPro" id="IPR036928">
    <property type="entry name" value="AS_sf"/>
</dbReference>
<dbReference type="SUPFAM" id="SSF75304">
    <property type="entry name" value="Amidase signature (AS) enzymes"/>
    <property type="match status" value="1"/>
</dbReference>
<sequence>MSDTWLWMSAAELGRGIGTGVVDPRELTEVYLTAIEGHPQTEAIFARLTPERARAEAEAAAARARAGLRLGPLDGVPVSWKDLFDSAGVATESGSALLAGRTPSRDAEVLARATRAGLVCLGKTHQTELAFSGLGLNPSTATPPNINDPELAPGGSSSGAATSVAFGLAAAGIGSDTGGSVRVPAAWNDLVGLKTTHGLLPLTGVVPLCPRFDSVGPLCRSVEDAALLLSVLGGAPAPDLAGAELAGRSFLVLEGEPFACREEPASAFEAAVGTLRARGAAIHRAEFPFAEEALGLAPVLFATEAYATWGTEIEAAPDLMFAPVRERFRGGAAFSAVDYIRGWTRLEALRAAWAEATAPYDAVLMPTTPNLPPNTERLLSDPDYFATENLLALRNTRVGNLFDLCALTLPTGSPSCGLMMLAPPGGDAALLRLGVAAERALG</sequence>
<accession>A0A2W5NI28</accession>
<dbReference type="Proteomes" id="UP000249185">
    <property type="component" value="Unassembled WGS sequence"/>
</dbReference>